<proteinExistence type="predicted"/>
<keyword evidence="3" id="KW-1185">Reference proteome</keyword>
<evidence type="ECO:0000313" key="2">
    <source>
        <dbReference type="EMBL" id="MCB8878531.1"/>
    </source>
</evidence>
<evidence type="ECO:0000256" key="1">
    <source>
        <dbReference type="SAM" id="Phobius"/>
    </source>
</evidence>
<dbReference type="InterPro" id="IPR003688">
    <property type="entry name" value="TraG/VirD4"/>
</dbReference>
<gene>
    <name evidence="2" type="ORF">ASILVAE211_25400</name>
</gene>
<dbReference type="Proteomes" id="UP000708298">
    <property type="component" value="Unassembled WGS sequence"/>
</dbReference>
<comment type="caution">
    <text evidence="2">The sequence shown here is derived from an EMBL/GenBank/DDBJ whole genome shotgun (WGS) entry which is preliminary data.</text>
</comment>
<keyword evidence="1" id="KW-1133">Transmembrane helix</keyword>
<organism evidence="2 3">
    <name type="scientific">Acidisoma silvae</name>
    <dbReference type="NCBI Taxonomy" id="2802396"/>
    <lineage>
        <taxon>Bacteria</taxon>
        <taxon>Pseudomonadati</taxon>
        <taxon>Pseudomonadota</taxon>
        <taxon>Alphaproteobacteria</taxon>
        <taxon>Acetobacterales</taxon>
        <taxon>Acidocellaceae</taxon>
        <taxon>Acidisoma</taxon>
    </lineage>
</organism>
<name>A0A963YX01_9PROT</name>
<feature type="transmembrane region" description="Helical" evidence="1">
    <location>
        <begin position="12"/>
        <end position="34"/>
    </location>
</feature>
<dbReference type="EMBL" id="JAESVB010000048">
    <property type="protein sequence ID" value="MCB8878531.1"/>
    <property type="molecule type" value="Genomic_DNA"/>
</dbReference>
<feature type="non-terminal residue" evidence="2">
    <location>
        <position position="178"/>
    </location>
</feature>
<reference evidence="2" key="1">
    <citation type="journal article" date="2021" name="Microorganisms">
        <title>Acidisoma silvae sp. nov. and Acidisomacellulosilytica sp. nov., Two Acidophilic Bacteria Isolated from Decaying Wood, Hydrolyzing Cellulose and Producing Poly-3-hydroxybutyrate.</title>
        <authorList>
            <person name="Mieszkin S."/>
            <person name="Pouder E."/>
            <person name="Uroz S."/>
            <person name="Simon-Colin C."/>
            <person name="Alain K."/>
        </authorList>
    </citation>
    <scope>NUCLEOTIDE SEQUENCE</scope>
    <source>
        <strain evidence="2">HW T2.11</strain>
    </source>
</reference>
<dbReference type="CDD" id="cd01127">
    <property type="entry name" value="TrwB_TraG_TraD_VirD4"/>
    <property type="match status" value="1"/>
</dbReference>
<keyword evidence="1" id="KW-0472">Membrane</keyword>
<dbReference type="AlphaFoldDB" id="A0A963YX01"/>
<keyword evidence="1" id="KW-0812">Transmembrane</keyword>
<reference evidence="2" key="2">
    <citation type="submission" date="2021-01" db="EMBL/GenBank/DDBJ databases">
        <authorList>
            <person name="Mieszkin S."/>
            <person name="Pouder E."/>
            <person name="Alain K."/>
        </authorList>
    </citation>
    <scope>NUCLEOTIDE SEQUENCE</scope>
    <source>
        <strain evidence="2">HW T2.11</strain>
    </source>
</reference>
<evidence type="ECO:0000313" key="3">
    <source>
        <dbReference type="Proteomes" id="UP000708298"/>
    </source>
</evidence>
<dbReference type="GO" id="GO:0016020">
    <property type="term" value="C:membrane"/>
    <property type="evidence" value="ECO:0007669"/>
    <property type="project" value="InterPro"/>
</dbReference>
<dbReference type="Pfam" id="PF02534">
    <property type="entry name" value="T4SS-DNA_transf"/>
    <property type="match status" value="1"/>
</dbReference>
<accession>A0A963YX01</accession>
<protein>
    <submittedName>
        <fullName evidence="2">Type IV secretory system conjugative DNA transfer family protein</fullName>
    </submittedName>
</protein>
<sequence length="178" mass="18752">MRVGGVKAAFEGSLLFIVAAAVSWLPVVVLLALGLLPGGIWPGLLWLVLFGILFTGGHRFVPARFKKGWFSLAGLFGSSQAPSTHGTAHFSEVEDASRGNHLTPTAPADAFSLGWLRGTGNLADGRFRQHGHILTCAPTGAGKGIGAVIPNLLDYPGSAFVLDFKGENYAVTARARRE</sequence>
<feature type="transmembrane region" description="Helical" evidence="1">
    <location>
        <begin position="40"/>
        <end position="61"/>
    </location>
</feature>